<feature type="compositionally biased region" description="Low complexity" evidence="2">
    <location>
        <begin position="665"/>
        <end position="679"/>
    </location>
</feature>
<dbReference type="SUPFAM" id="SSF48065">
    <property type="entry name" value="DBL homology domain (DH-domain)"/>
    <property type="match status" value="1"/>
</dbReference>
<feature type="region of interest" description="Disordered" evidence="2">
    <location>
        <begin position="1"/>
        <end position="33"/>
    </location>
</feature>
<feature type="domain" description="DH" evidence="3">
    <location>
        <begin position="104"/>
        <end position="301"/>
    </location>
</feature>
<dbReference type="CDD" id="cd00160">
    <property type="entry name" value="RhoGEF"/>
    <property type="match status" value="1"/>
</dbReference>
<dbReference type="PANTHER" id="PTHR12673:SF270">
    <property type="entry name" value="FYVE-TYPE DOMAIN-CONTAINING PROTEIN"/>
    <property type="match status" value="1"/>
</dbReference>
<feature type="region of interest" description="Disordered" evidence="2">
    <location>
        <begin position="644"/>
        <end position="777"/>
    </location>
</feature>
<dbReference type="PROSITE" id="PS50010">
    <property type="entry name" value="DH_2"/>
    <property type="match status" value="1"/>
</dbReference>
<feature type="region of interest" description="Disordered" evidence="2">
    <location>
        <begin position="1080"/>
        <end position="1105"/>
    </location>
</feature>
<dbReference type="Proteomes" id="UP000027265">
    <property type="component" value="Unassembled WGS sequence"/>
</dbReference>
<sequence>MTMNASPRKIASVPLSGGADWQPTQRPNLTGPTQTKRVFFCGVVVENAGGGELSQDVQELVASLGDPIPMGPGSDTSSSSSDSPLTETNSGPHARKRAMTDTSALSDVINELVSTERSYVKRLRILKHDYADPLRTFAKSKDTAILPAYEANTLFGNIDTLLPINEAFLVDLEKMMTPEGRQEVGGVGDVALKHFKYSRHFEDYKHYYVKREEAQAIFEREMAKRSSNFVKFVDRVKYSSADMKNRVGLRELLMDPVQRVPRYTLLFRTMIKFMAASEPQRAKLIEADEIASKIAQAETDEHTKRATTMYCLGASVDGFPPGLISNSRRFIDCIDVEDVITMDPQASSTGPGGGGTATSTSLHCTLFLFDDKLLFAKRPNGEKGGRALAGLDDLEKVTRGGGPPKKRGMSCKGVVDITEVVVTDVGGPTIHMFLENPPQDQSDRWSSRPFRSLSVVIPPAPVDLNPTQTEAEKRRFLENLWSVQAKYRARAGQSVVLSSEDREVESRGGKTTIARTYFNIYQRTAFLKEIMKTKVVLHIDELGSADPIPLGMNGPPYVVVRVHPMPGEVSRYTVTSSDPTDEGEVDIVQTSRVSARIVHTIHQYGLFKFRTGNNSRPSTPTGSLRSRAAILGLDAISRNLFNARPGSSKGDIFGGSISSHRRSKSSVSRSSTITQSNSTGDNSLMRFSHRSNSTAATTISTMDDDDSFGTNKSLPRSKKLTKRGRSPGGSESEKEGMSSKGSRGSSRSRSKTRELDMAYSAGEEEQSGGVTFPPRNMDQSEWDLALRLNLARQNSQNQDHPLPPPPLDARFVEDAIYEEEPPRSLRPSSRASRVSNRDTCSQRSTTPRAESPSPRTLSPPRHSRSVSQHSAERRPIGPRIPSPPSSLRPIPRSPRMDVLSLATPIRSEVRSPIPSNRRTPFDPPDATPKPLVNAVPQTPIEPLSIKKKTSVRSPIGGSPSSVRRNRSRMSPLNKSSSTKPASPRRFSPRHRPSTKSSPRATTGVTQDNGDSLVRLEEATREELGLAHRAIKRMKAEVESHQASIANEDDPRPGTPLGKTSAAVTKEAQARMEEMRQLIGRRGEGPSRIRPRSIVDSSSVSNSSSSKEFTRTIEEFVSNADKHLTRAMSNQELQCDGFKLVIANLGQVSTELDKAKGELQSTRRQCELMKSLLADATAEKEIMYEAFNEELDGMFNDVNLPEDDAWEAMTTDLRQTKEARNALARENSQLKRHLAEMEMQKEEWANLLREHGLIS</sequence>
<dbReference type="HOGENOM" id="CLU_003463_0_0_1"/>
<dbReference type="InterPro" id="IPR051092">
    <property type="entry name" value="FYVE_RhoGEF_PH"/>
</dbReference>
<feature type="region of interest" description="Disordered" evidence="2">
    <location>
        <begin position="819"/>
        <end position="1012"/>
    </location>
</feature>
<dbReference type="Pfam" id="PF00621">
    <property type="entry name" value="RhoGEF"/>
    <property type="match status" value="1"/>
</dbReference>
<name>A0A067QDJ4_9AGAM</name>
<feature type="compositionally biased region" description="Polar residues" evidence="2">
    <location>
        <begin position="958"/>
        <end position="979"/>
    </location>
</feature>
<feature type="coiled-coil region" evidence="1">
    <location>
        <begin position="1144"/>
        <end position="1178"/>
    </location>
</feature>
<keyword evidence="1" id="KW-0175">Coiled coil</keyword>
<dbReference type="PANTHER" id="PTHR12673">
    <property type="entry name" value="FACIOGENITAL DYSPLASIA PROTEIN"/>
    <property type="match status" value="1"/>
</dbReference>
<feature type="compositionally biased region" description="Polar residues" evidence="2">
    <location>
        <begin position="831"/>
        <end position="856"/>
    </location>
</feature>
<dbReference type="InterPro" id="IPR035899">
    <property type="entry name" value="DBL_dom_sf"/>
</dbReference>
<feature type="compositionally biased region" description="Polar residues" evidence="2">
    <location>
        <begin position="22"/>
        <end position="33"/>
    </location>
</feature>
<evidence type="ECO:0000313" key="5">
    <source>
        <dbReference type="Proteomes" id="UP000027265"/>
    </source>
</evidence>
<dbReference type="GO" id="GO:0005737">
    <property type="term" value="C:cytoplasm"/>
    <property type="evidence" value="ECO:0007669"/>
    <property type="project" value="TreeGrafter"/>
</dbReference>
<dbReference type="InterPro" id="IPR000219">
    <property type="entry name" value="DH_dom"/>
</dbReference>
<dbReference type="AlphaFoldDB" id="A0A067QDJ4"/>
<dbReference type="STRING" id="933084.A0A067QDJ4"/>
<dbReference type="EMBL" id="KL197709">
    <property type="protein sequence ID" value="KDQ64245.1"/>
    <property type="molecule type" value="Genomic_DNA"/>
</dbReference>
<accession>A0A067QDJ4</accession>
<evidence type="ECO:0000313" key="4">
    <source>
        <dbReference type="EMBL" id="KDQ64245.1"/>
    </source>
</evidence>
<feature type="compositionally biased region" description="Polar residues" evidence="2">
    <location>
        <begin position="690"/>
        <end position="701"/>
    </location>
</feature>
<dbReference type="Gene3D" id="1.20.900.10">
    <property type="entry name" value="Dbl homology (DH) domain"/>
    <property type="match status" value="1"/>
</dbReference>
<dbReference type="GO" id="GO:0005085">
    <property type="term" value="F:guanyl-nucleotide exchange factor activity"/>
    <property type="evidence" value="ECO:0007669"/>
    <property type="project" value="InterPro"/>
</dbReference>
<evidence type="ECO:0000256" key="2">
    <source>
        <dbReference type="SAM" id="MobiDB-lite"/>
    </source>
</evidence>
<keyword evidence="5" id="KW-1185">Reference proteome</keyword>
<gene>
    <name evidence="4" type="ORF">JAAARDRAFT_27871</name>
</gene>
<dbReference type="SMART" id="SM00325">
    <property type="entry name" value="RhoGEF"/>
    <property type="match status" value="1"/>
</dbReference>
<feature type="compositionally biased region" description="Low complexity" evidence="2">
    <location>
        <begin position="74"/>
        <end position="83"/>
    </location>
</feature>
<dbReference type="OrthoDB" id="660555at2759"/>
<feature type="compositionally biased region" description="Basic residues" evidence="2">
    <location>
        <begin position="715"/>
        <end position="725"/>
    </location>
</feature>
<proteinExistence type="predicted"/>
<feature type="compositionally biased region" description="Low complexity" evidence="2">
    <location>
        <begin position="738"/>
        <end position="747"/>
    </location>
</feature>
<evidence type="ECO:0000259" key="3">
    <source>
        <dbReference type="PROSITE" id="PS50010"/>
    </source>
</evidence>
<feature type="compositionally biased region" description="Low complexity" evidence="2">
    <location>
        <begin position="1087"/>
        <end position="1105"/>
    </location>
</feature>
<feature type="compositionally biased region" description="Polar residues" evidence="2">
    <location>
        <begin position="994"/>
        <end position="1009"/>
    </location>
</feature>
<protein>
    <recommendedName>
        <fullName evidence="3">DH domain-containing protein</fullName>
    </recommendedName>
</protein>
<feature type="coiled-coil region" evidence="1">
    <location>
        <begin position="1212"/>
        <end position="1249"/>
    </location>
</feature>
<feature type="region of interest" description="Disordered" evidence="2">
    <location>
        <begin position="64"/>
        <end position="101"/>
    </location>
</feature>
<organism evidence="4 5">
    <name type="scientific">Jaapia argillacea MUCL 33604</name>
    <dbReference type="NCBI Taxonomy" id="933084"/>
    <lineage>
        <taxon>Eukaryota</taxon>
        <taxon>Fungi</taxon>
        <taxon>Dikarya</taxon>
        <taxon>Basidiomycota</taxon>
        <taxon>Agaricomycotina</taxon>
        <taxon>Agaricomycetes</taxon>
        <taxon>Agaricomycetidae</taxon>
        <taxon>Jaapiales</taxon>
        <taxon>Jaapiaceae</taxon>
        <taxon>Jaapia</taxon>
    </lineage>
</organism>
<dbReference type="InParanoid" id="A0A067QDJ4"/>
<reference evidence="5" key="1">
    <citation type="journal article" date="2014" name="Proc. Natl. Acad. Sci. U.S.A.">
        <title>Extensive sampling of basidiomycete genomes demonstrates inadequacy of the white-rot/brown-rot paradigm for wood decay fungi.</title>
        <authorList>
            <person name="Riley R."/>
            <person name="Salamov A.A."/>
            <person name="Brown D.W."/>
            <person name="Nagy L.G."/>
            <person name="Floudas D."/>
            <person name="Held B.W."/>
            <person name="Levasseur A."/>
            <person name="Lombard V."/>
            <person name="Morin E."/>
            <person name="Otillar R."/>
            <person name="Lindquist E.A."/>
            <person name="Sun H."/>
            <person name="LaButti K.M."/>
            <person name="Schmutz J."/>
            <person name="Jabbour D."/>
            <person name="Luo H."/>
            <person name="Baker S.E."/>
            <person name="Pisabarro A.G."/>
            <person name="Walton J.D."/>
            <person name="Blanchette R.A."/>
            <person name="Henrissat B."/>
            <person name="Martin F."/>
            <person name="Cullen D."/>
            <person name="Hibbett D.S."/>
            <person name="Grigoriev I.V."/>
        </authorList>
    </citation>
    <scope>NUCLEOTIDE SEQUENCE [LARGE SCALE GENOMIC DNA]</scope>
    <source>
        <strain evidence="5">MUCL 33604</strain>
    </source>
</reference>
<evidence type="ECO:0000256" key="1">
    <source>
        <dbReference type="SAM" id="Coils"/>
    </source>
</evidence>